<accession>A0AAD9DPU5</accession>
<evidence type="ECO:0000256" key="8">
    <source>
        <dbReference type="ARBA" id="ARBA00023157"/>
    </source>
</evidence>
<keyword evidence="5" id="KW-0677">Repeat</keyword>
<reference evidence="13" key="1">
    <citation type="submission" date="2023-03" db="EMBL/GenBank/DDBJ databases">
        <title>Electrophorus voltai genome.</title>
        <authorList>
            <person name="Bian C."/>
        </authorList>
    </citation>
    <scope>NUCLEOTIDE SEQUENCE</scope>
    <source>
        <strain evidence="13">CB-2022</strain>
        <tissue evidence="13">Muscle</tissue>
    </source>
</reference>
<dbReference type="SUPFAM" id="SSF49265">
    <property type="entry name" value="Fibronectin type III"/>
    <property type="match status" value="3"/>
</dbReference>
<dbReference type="CDD" id="cd00063">
    <property type="entry name" value="FN3"/>
    <property type="match status" value="2"/>
</dbReference>
<name>A0AAD9DPU5_9TELE</name>
<evidence type="ECO:0000256" key="2">
    <source>
        <dbReference type="ARBA" id="ARBA00008921"/>
    </source>
</evidence>
<dbReference type="InterPro" id="IPR040817">
    <property type="entry name" value="LIFR_D2"/>
</dbReference>
<organism evidence="13 14">
    <name type="scientific">Electrophorus voltai</name>
    <dbReference type="NCBI Taxonomy" id="2609070"/>
    <lineage>
        <taxon>Eukaryota</taxon>
        <taxon>Metazoa</taxon>
        <taxon>Chordata</taxon>
        <taxon>Craniata</taxon>
        <taxon>Vertebrata</taxon>
        <taxon>Euteleostomi</taxon>
        <taxon>Actinopterygii</taxon>
        <taxon>Neopterygii</taxon>
        <taxon>Teleostei</taxon>
        <taxon>Ostariophysi</taxon>
        <taxon>Gymnotiformes</taxon>
        <taxon>Gymnotoidei</taxon>
        <taxon>Gymnotidae</taxon>
        <taxon>Electrophorus</taxon>
    </lineage>
</organism>
<dbReference type="SMART" id="SM00060">
    <property type="entry name" value="FN3"/>
    <property type="match status" value="2"/>
</dbReference>
<sequence>MNIEWRDNFSNSNKPENVAYDMEIFHTEQMTLVHNETIEVKTNLTTTYQWSWTSPIPLQCTSHSVRLRFRDHSHTSDWTPLYTLKGEDTHEMKRSTVYPKNHAVLVNDSIIFCCILTPESARDFNSTNFTFQISNHTYATKPIQYLSSSPSYGFDITCDGTGATVYTGYAPDIKHFTCETRDLSSVECHWSLSRSTGLSFSVKCIKYSINGRNCSGTDMCSKISTCVLTDGIDKGVVNWTLTAKNILGKKIVSDVADPNHRVWLKAPVLKNPILVYARNATLEWKWNEMLKYNSFPLTCQVEVNGHTVKGTFNGTSLKSLVLADLQPFTEYTARVRCGSLEHFYKWGDWSNPTTFYTKDDIPKPIDVWVEVLEAQICVMWKNLTMSQSHGIITGYELILGSSKNGSKKHINKSANEHYHKYEPRIADGNHFISISAKNSAGVSPPSSVIIPRLGSDSDIKTTAINETQPHGGFYMFWEPSAIATCGYVVAWVPTFRAELCPVKWMKIPSGVSNASIYSVTEVMLSYVAMFLTHIHVMSADFEKGKRYIISVYACTSGAAQLLHTREGYMKELPPSGRVQNLRAEQQGSILVLSWDEVPKEEQRGFIQGYTIFYKLSNKDKNIDEVKELSIQDPSARKCKLNLPPGTYIFKVMAFTSAGRGAESEITQSVDHRVVDRMIISIVTDLLISASIFITITVLCYIKREWLKSALYPDIPKPRLSEAWLTKIPQCPLFDTMLTAESEVLLITKPEPYLQVMPEGMKAHEISQNSQDLPQPESCRNALESQTIPSLITSLSYIELPCPAIDNPTYSLTMTLPTDAIQVSDYRPQMQNASGQTQPCVVRSAHMDSVGYQPQSVAHFTSLPFNSVI</sequence>
<dbReference type="InterPro" id="IPR003961">
    <property type="entry name" value="FN3_dom"/>
</dbReference>
<dbReference type="AlphaFoldDB" id="A0AAD9DPU5"/>
<evidence type="ECO:0000313" key="13">
    <source>
        <dbReference type="EMBL" id="KAK1788329.1"/>
    </source>
</evidence>
<evidence type="ECO:0000256" key="4">
    <source>
        <dbReference type="ARBA" id="ARBA00022729"/>
    </source>
</evidence>
<evidence type="ECO:0000256" key="11">
    <source>
        <dbReference type="SAM" id="Phobius"/>
    </source>
</evidence>
<evidence type="ECO:0000256" key="10">
    <source>
        <dbReference type="ARBA" id="ARBA00023180"/>
    </source>
</evidence>
<dbReference type="InterPro" id="IPR036116">
    <property type="entry name" value="FN3_sf"/>
</dbReference>
<feature type="domain" description="Fibronectin type-III" evidence="12">
    <location>
        <begin position="361"/>
        <end position="456"/>
    </location>
</feature>
<dbReference type="InterPro" id="IPR052672">
    <property type="entry name" value="Type1_Cytokine_Rcpt_Type2"/>
</dbReference>
<keyword evidence="4" id="KW-0732">Signal</keyword>
<dbReference type="PANTHER" id="PTHR48423:SF1">
    <property type="entry name" value="INTERLEUKIN-27 RECEPTOR SUBUNIT ALPHA"/>
    <property type="match status" value="1"/>
</dbReference>
<keyword evidence="8" id="KW-1015">Disulfide bond</keyword>
<evidence type="ECO:0000259" key="12">
    <source>
        <dbReference type="PROSITE" id="PS50853"/>
    </source>
</evidence>
<dbReference type="PANTHER" id="PTHR48423">
    <property type="entry name" value="INTERLEUKIN-27 RECEPTOR SUBUNIT ALPHA"/>
    <property type="match status" value="1"/>
</dbReference>
<feature type="domain" description="Fibronectin type-III" evidence="12">
    <location>
        <begin position="573"/>
        <end position="676"/>
    </location>
</feature>
<evidence type="ECO:0000256" key="5">
    <source>
        <dbReference type="ARBA" id="ARBA00022737"/>
    </source>
</evidence>
<dbReference type="Pfam" id="PF25552">
    <property type="entry name" value="LIFR_D4"/>
    <property type="match status" value="1"/>
</dbReference>
<dbReference type="InterPro" id="IPR003529">
    <property type="entry name" value="Hematopoietin_rcpt_Gp130_CS"/>
</dbReference>
<dbReference type="Proteomes" id="UP001239994">
    <property type="component" value="Unassembled WGS sequence"/>
</dbReference>
<evidence type="ECO:0000256" key="7">
    <source>
        <dbReference type="ARBA" id="ARBA00023136"/>
    </source>
</evidence>
<feature type="transmembrane region" description="Helical" evidence="11">
    <location>
        <begin position="677"/>
        <end position="701"/>
    </location>
</feature>
<feature type="domain" description="Fibronectin type-III" evidence="12">
    <location>
        <begin position="268"/>
        <end position="360"/>
    </location>
</feature>
<keyword evidence="6 11" id="KW-1133">Transmembrane helix</keyword>
<comment type="similarity">
    <text evidence="2">Belongs to the type I cytokine receptor family. Type 2 subfamily.</text>
</comment>
<evidence type="ECO:0000313" key="14">
    <source>
        <dbReference type="Proteomes" id="UP001239994"/>
    </source>
</evidence>
<keyword evidence="10" id="KW-0325">Glycoprotein</keyword>
<keyword evidence="3 11" id="KW-0812">Transmembrane</keyword>
<evidence type="ECO:0000256" key="6">
    <source>
        <dbReference type="ARBA" id="ARBA00022989"/>
    </source>
</evidence>
<evidence type="ECO:0000256" key="1">
    <source>
        <dbReference type="ARBA" id="ARBA00004479"/>
    </source>
</evidence>
<keyword evidence="14" id="KW-1185">Reference proteome</keyword>
<evidence type="ECO:0000256" key="3">
    <source>
        <dbReference type="ARBA" id="ARBA00022692"/>
    </source>
</evidence>
<evidence type="ECO:0000256" key="9">
    <source>
        <dbReference type="ARBA" id="ARBA00023170"/>
    </source>
</evidence>
<dbReference type="GO" id="GO:0005886">
    <property type="term" value="C:plasma membrane"/>
    <property type="evidence" value="ECO:0007669"/>
    <property type="project" value="UniProtKB-ARBA"/>
</dbReference>
<comment type="caution">
    <text evidence="13">The sequence shown here is derived from an EMBL/GenBank/DDBJ whole genome shotgun (WGS) entry which is preliminary data.</text>
</comment>
<keyword evidence="9" id="KW-0675">Receptor</keyword>
<dbReference type="Pfam" id="PF17971">
    <property type="entry name" value="LIFR_D2"/>
    <property type="match status" value="1"/>
</dbReference>
<dbReference type="GO" id="GO:0004896">
    <property type="term" value="F:cytokine receptor activity"/>
    <property type="evidence" value="ECO:0007669"/>
    <property type="project" value="InterPro"/>
</dbReference>
<dbReference type="InterPro" id="IPR013783">
    <property type="entry name" value="Ig-like_fold"/>
</dbReference>
<dbReference type="PROSITE" id="PS01353">
    <property type="entry name" value="HEMATOPO_REC_L_F2"/>
    <property type="match status" value="1"/>
</dbReference>
<comment type="subcellular location">
    <subcellularLocation>
        <location evidence="1">Membrane</location>
        <topology evidence="1">Single-pass type I membrane protein</topology>
    </subcellularLocation>
</comment>
<dbReference type="EMBL" id="JAROKS010000023">
    <property type="protein sequence ID" value="KAK1788329.1"/>
    <property type="molecule type" value="Genomic_DNA"/>
</dbReference>
<keyword evidence="7 11" id="KW-0472">Membrane</keyword>
<proteinExistence type="inferred from homology"/>
<dbReference type="Gene3D" id="2.60.40.10">
    <property type="entry name" value="Immunoglobulins"/>
    <property type="match status" value="7"/>
</dbReference>
<protein>
    <recommendedName>
        <fullName evidence="12">Fibronectin type-III domain-containing protein</fullName>
    </recommendedName>
</protein>
<dbReference type="PROSITE" id="PS50853">
    <property type="entry name" value="FN3"/>
    <property type="match status" value="3"/>
</dbReference>
<gene>
    <name evidence="13" type="ORF">P4O66_016774</name>
</gene>